<dbReference type="InterPro" id="IPR050557">
    <property type="entry name" value="RTX_toxin/Mannuronan_C5-epim"/>
</dbReference>
<dbReference type="PROSITE" id="PS00330">
    <property type="entry name" value="HEMOLYSIN_CALCIUM"/>
    <property type="match status" value="3"/>
</dbReference>
<evidence type="ECO:0000256" key="1">
    <source>
        <dbReference type="ARBA" id="ARBA00004613"/>
    </source>
</evidence>
<dbReference type="PANTHER" id="PTHR38340">
    <property type="entry name" value="S-LAYER PROTEIN"/>
    <property type="match status" value="1"/>
</dbReference>
<dbReference type="Pfam" id="PF00353">
    <property type="entry name" value="HemolysinCabind"/>
    <property type="match status" value="3"/>
</dbReference>
<evidence type="ECO:0000256" key="2">
    <source>
        <dbReference type="ARBA" id="ARBA00022525"/>
    </source>
</evidence>
<dbReference type="InterPro" id="IPR011049">
    <property type="entry name" value="Serralysin-like_metalloprot_C"/>
</dbReference>
<organism evidence="3 4">
    <name type="scientific">Rhodovulum visakhapatnamense</name>
    <dbReference type="NCBI Taxonomy" id="364297"/>
    <lineage>
        <taxon>Bacteria</taxon>
        <taxon>Pseudomonadati</taxon>
        <taxon>Pseudomonadota</taxon>
        <taxon>Alphaproteobacteria</taxon>
        <taxon>Rhodobacterales</taxon>
        <taxon>Paracoccaceae</taxon>
        <taxon>Rhodovulum</taxon>
    </lineage>
</organism>
<dbReference type="EMBL" id="SOEB01000036">
    <property type="protein sequence ID" value="TDX21656.1"/>
    <property type="molecule type" value="Genomic_DNA"/>
</dbReference>
<evidence type="ECO:0000313" key="3">
    <source>
        <dbReference type="EMBL" id="TDX21656.1"/>
    </source>
</evidence>
<keyword evidence="2" id="KW-0964">Secreted</keyword>
<accession>A0A4R8F886</accession>
<comment type="subcellular location">
    <subcellularLocation>
        <location evidence="1">Secreted</location>
    </subcellularLocation>
</comment>
<comment type="caution">
    <text evidence="3">The sequence shown here is derived from an EMBL/GenBank/DDBJ whole genome shotgun (WGS) entry which is preliminary data.</text>
</comment>
<sequence length="295" mass="31461">MAFVNGTDGNDYIVPNYDGGPWYYADTVYLKAGNDYVDTSSGDDYIDAGSGNDTVNAGDGDDHIFGGDGNDHLKGGMGNDVIHGGEHDDTINGGQQDDMLYGDGGNDTFQHTGSDGWDCYFGGSGDDTILVEAVSSYSMWGQIKIQSLDSVEHITNEDTTKDVDILVDGEIDFSNTEITGIRHILGQDANDTIIGSKENNSINGGAGNDILMGFEGSDVLTGGAGADQFVFMQDKSVDRVMDFTDGEDMLVFSGATSLQLFDHNGSALLYMNNDTYVLLEGVDPSLIDGSDIFFI</sequence>
<dbReference type="Gene3D" id="2.150.10.10">
    <property type="entry name" value="Serralysin-like metalloprotease, C-terminal"/>
    <property type="match status" value="2"/>
</dbReference>
<dbReference type="PANTHER" id="PTHR38340:SF1">
    <property type="entry name" value="S-LAYER PROTEIN"/>
    <property type="match status" value="1"/>
</dbReference>
<proteinExistence type="predicted"/>
<dbReference type="Proteomes" id="UP000295484">
    <property type="component" value="Unassembled WGS sequence"/>
</dbReference>
<gene>
    <name evidence="3" type="ORF">EV657_1362</name>
</gene>
<protein>
    <submittedName>
        <fullName evidence="3">Hemolysin type calcium-binding protein</fullName>
    </submittedName>
</protein>
<name>A0A4R8F886_9RHOB</name>
<evidence type="ECO:0000313" key="4">
    <source>
        <dbReference type="Proteomes" id="UP000295484"/>
    </source>
</evidence>
<reference evidence="3 4" key="1">
    <citation type="submission" date="2019-03" db="EMBL/GenBank/DDBJ databases">
        <title>Genomic Encyclopedia of Type Strains, Phase IV (KMG-IV): sequencing the most valuable type-strain genomes for metagenomic binning, comparative biology and taxonomic classification.</title>
        <authorList>
            <person name="Goeker M."/>
        </authorList>
    </citation>
    <scope>NUCLEOTIDE SEQUENCE [LARGE SCALE GENOMIC DNA]</scope>
    <source>
        <strain evidence="3 4">JA181</strain>
    </source>
</reference>
<dbReference type="AlphaFoldDB" id="A0A4R8F886"/>
<dbReference type="PRINTS" id="PR00313">
    <property type="entry name" value="CABNDNGRPT"/>
</dbReference>
<dbReference type="InterPro" id="IPR001343">
    <property type="entry name" value="Hemolysn_Ca-bd"/>
</dbReference>
<dbReference type="RefSeq" id="WP_113668429.1">
    <property type="nucleotide sequence ID" value="NZ_SOEB01000036.1"/>
</dbReference>
<dbReference type="GO" id="GO:0005576">
    <property type="term" value="C:extracellular region"/>
    <property type="evidence" value="ECO:0007669"/>
    <property type="project" value="UniProtKB-SubCell"/>
</dbReference>
<dbReference type="InterPro" id="IPR018511">
    <property type="entry name" value="Hemolysin-typ_Ca-bd_CS"/>
</dbReference>
<dbReference type="GO" id="GO:0005509">
    <property type="term" value="F:calcium ion binding"/>
    <property type="evidence" value="ECO:0007669"/>
    <property type="project" value="InterPro"/>
</dbReference>
<dbReference type="SUPFAM" id="SSF51120">
    <property type="entry name" value="beta-Roll"/>
    <property type="match status" value="2"/>
</dbReference>